<reference evidence="7" key="1">
    <citation type="journal article" date="2019" name="Environ. Microbiol.">
        <title>Fungal ecological strategies reflected in gene transcription - a case study of two litter decomposers.</title>
        <authorList>
            <person name="Barbi F."/>
            <person name="Kohler A."/>
            <person name="Barry K."/>
            <person name="Baskaran P."/>
            <person name="Daum C."/>
            <person name="Fauchery L."/>
            <person name="Ihrmark K."/>
            <person name="Kuo A."/>
            <person name="LaButti K."/>
            <person name="Lipzen A."/>
            <person name="Morin E."/>
            <person name="Grigoriev I.V."/>
            <person name="Henrissat B."/>
            <person name="Lindahl B."/>
            <person name="Martin F."/>
        </authorList>
    </citation>
    <scope>NUCLEOTIDE SEQUENCE</scope>
    <source>
        <strain evidence="7">JB14</strain>
    </source>
</reference>
<dbReference type="SMART" id="SM00612">
    <property type="entry name" value="Kelch"/>
    <property type="match status" value="5"/>
</dbReference>
<evidence type="ECO:0000313" key="7">
    <source>
        <dbReference type="EMBL" id="KAE9404355.1"/>
    </source>
</evidence>
<name>A0A6A4I6H0_9AGAR</name>
<evidence type="ECO:0000313" key="8">
    <source>
        <dbReference type="Proteomes" id="UP000799118"/>
    </source>
</evidence>
<organism evidence="7 8">
    <name type="scientific">Gymnopus androsaceus JB14</name>
    <dbReference type="NCBI Taxonomy" id="1447944"/>
    <lineage>
        <taxon>Eukaryota</taxon>
        <taxon>Fungi</taxon>
        <taxon>Dikarya</taxon>
        <taxon>Basidiomycota</taxon>
        <taxon>Agaricomycotina</taxon>
        <taxon>Agaricomycetes</taxon>
        <taxon>Agaricomycetidae</taxon>
        <taxon>Agaricales</taxon>
        <taxon>Marasmiineae</taxon>
        <taxon>Omphalotaceae</taxon>
        <taxon>Gymnopus</taxon>
    </lineage>
</organism>
<keyword evidence="4" id="KW-0677">Repeat</keyword>
<gene>
    <name evidence="7" type="ORF">BT96DRAFT_916919</name>
</gene>
<dbReference type="GO" id="GO:0005737">
    <property type="term" value="C:cytoplasm"/>
    <property type="evidence" value="ECO:0007669"/>
    <property type="project" value="UniProtKB-SubCell"/>
</dbReference>
<keyword evidence="8" id="KW-1185">Reference proteome</keyword>
<dbReference type="Pfam" id="PF24681">
    <property type="entry name" value="Kelch_KLHDC2_KLHL20_DRC7"/>
    <property type="match status" value="3"/>
</dbReference>
<dbReference type="AlphaFoldDB" id="A0A6A4I6H0"/>
<dbReference type="InterPro" id="IPR015915">
    <property type="entry name" value="Kelch-typ_b-propeller"/>
</dbReference>
<accession>A0A6A4I6H0</accession>
<evidence type="ECO:0000256" key="3">
    <source>
        <dbReference type="ARBA" id="ARBA00022490"/>
    </source>
</evidence>
<evidence type="ECO:0000256" key="2">
    <source>
        <dbReference type="ARBA" id="ARBA00022441"/>
    </source>
</evidence>
<dbReference type="FunFam" id="2.120.10.80:FF:000049">
    <property type="entry name" value="Cell polarity protein (Tea1)"/>
    <property type="match status" value="1"/>
</dbReference>
<dbReference type="InterPro" id="IPR052124">
    <property type="entry name" value="Rab9_kelch_effector"/>
</dbReference>
<feature type="region of interest" description="Disordered" evidence="6">
    <location>
        <begin position="261"/>
        <end position="287"/>
    </location>
</feature>
<comment type="subcellular location">
    <subcellularLocation>
        <location evidence="1">Cytoplasm</location>
    </subcellularLocation>
</comment>
<evidence type="ECO:0000256" key="4">
    <source>
        <dbReference type="ARBA" id="ARBA00022737"/>
    </source>
</evidence>
<protein>
    <submittedName>
        <fullName evidence="7">Galactose oxidase</fullName>
    </submittedName>
</protein>
<proteinExistence type="predicted"/>
<evidence type="ECO:0000256" key="6">
    <source>
        <dbReference type="SAM" id="MobiDB-lite"/>
    </source>
</evidence>
<dbReference type="OrthoDB" id="45365at2759"/>
<keyword evidence="5" id="KW-0175">Coiled coil</keyword>
<keyword evidence="2" id="KW-0880">Kelch repeat</keyword>
<dbReference type="PANTHER" id="PTHR46647:SF1">
    <property type="entry name" value="RAB9 EFFECTOR PROTEIN WITH KELCH MOTIFS"/>
    <property type="match status" value="1"/>
</dbReference>
<sequence length="839" mass="92311">MSAGAAKSIFSCFTQRAQKSSSPTQFQQASQSPGYPWSARQLALLPPLLLDDHRATEPSPPPFPRYGLSVATTLNGELYLFGGLVGETARNELYLIQAIGDLSSTLIQTSGDIPSPRVGHASVIVTTDLIVWGGDTDTDQELRWQGDKKDERDDGLYLLNLQTKEWNRVAASGPACRYGHTMTVVDNSKCIIFGGQGDGKFFNDLWSFDLNSLRPRWKLSEPEAPEKPAQRINDVSIKHEGHIVTSSQQLSQASSVSTRVDSSIDEDVPPAYTPVPNPYKGEETLEYGPTRPIRSASLSSLQRWESIEPTSPERPAQRTGHVCINHRDRIIIFGGTDGQYHYNDTWSFDLTTRKWSELACIGYIPAPREGHAAALVDDIMYVFGGRGVDGNALNDLAAFKLSNQRWFMFRNMGPAPSGGSGHAMASFGDQVFVLGGESLTPTKPEEANCVHVLDTKLIKYPDANISRVVQNSSGPIQDQQPSQLSTAHPTYPWSVHRLDLLPPLLDATPATDSSPPPFPRYGHALPATATRDGTLYLFGGLVRETARNDLYLLHARELSATLLQTAGEIPSPRVGHASAIVSNVLIVWGGDTKTDPISRQDDKQDDGLYLMNLQSKKWTRVTVSGPSPVGRYGHAVTMAHTSKFIIFGGQVDGEFLNDLWSFDLNSLRSRPQWELMEPTSPERPAQRLGHVCINHGDRIIIFGGSDGQYHYNDTWSFDLTTRQWSELTCIGFIPAPREGHAAALVDDVMYIFGGRGVDGKDLNDLAAFKLSNQRWYMFQNMGPAPSGRSGHAMASFGDQVFVLGGESFTPTKPEEANYVHVLDTKHIKYPNTKSAQKVA</sequence>
<dbReference type="SUPFAM" id="SSF117281">
    <property type="entry name" value="Kelch motif"/>
    <property type="match status" value="3"/>
</dbReference>
<evidence type="ECO:0000256" key="1">
    <source>
        <dbReference type="ARBA" id="ARBA00004496"/>
    </source>
</evidence>
<dbReference type="PANTHER" id="PTHR46647">
    <property type="entry name" value="RAB9 EFFECTOR PROTEIN WITH KELCH MOTIFS"/>
    <property type="match status" value="1"/>
</dbReference>
<evidence type="ECO:0000256" key="5">
    <source>
        <dbReference type="ARBA" id="ARBA00023054"/>
    </source>
</evidence>
<dbReference type="EMBL" id="ML769417">
    <property type="protein sequence ID" value="KAE9404355.1"/>
    <property type="molecule type" value="Genomic_DNA"/>
</dbReference>
<dbReference type="Proteomes" id="UP000799118">
    <property type="component" value="Unassembled WGS sequence"/>
</dbReference>
<dbReference type="Gene3D" id="2.120.10.80">
    <property type="entry name" value="Kelch-type beta propeller"/>
    <property type="match status" value="4"/>
</dbReference>
<keyword evidence="3" id="KW-0963">Cytoplasm</keyword>
<dbReference type="InterPro" id="IPR006652">
    <property type="entry name" value="Kelch_1"/>
</dbReference>